<gene>
    <name evidence="2" type="ORF">HNQ64_001593</name>
</gene>
<comment type="caution">
    <text evidence="2">The sequence shown here is derived from an EMBL/GenBank/DDBJ whole genome shotgun (WGS) entry which is preliminary data.</text>
</comment>
<keyword evidence="1" id="KW-0812">Transmembrane</keyword>
<evidence type="ECO:0000256" key="1">
    <source>
        <dbReference type="SAM" id="Phobius"/>
    </source>
</evidence>
<dbReference type="EMBL" id="JACHIF010000002">
    <property type="protein sequence ID" value="MBB5037351.1"/>
    <property type="molecule type" value="Genomic_DNA"/>
</dbReference>
<keyword evidence="1" id="KW-0472">Membrane</keyword>
<sequence length="116" mass="12497">MKSSESGESSHNLLALWVVAGVEALMILAGTAYNAYEVRRNSELVQRKLEGLTQYTTAQGQKLDRMTTALEVYLGKKFSPDEKAAVTPAGEPAASGERIDKAIQFLEGLKKPAGTP</sequence>
<evidence type="ECO:0000313" key="2">
    <source>
        <dbReference type="EMBL" id="MBB5037351.1"/>
    </source>
</evidence>
<dbReference type="AlphaFoldDB" id="A0A7W7YJG5"/>
<name>A0A7W7YJG5_9BACT</name>
<proteinExistence type="predicted"/>
<protein>
    <submittedName>
        <fullName evidence="2">Uncharacterized protein</fullName>
    </submittedName>
</protein>
<dbReference type="RefSeq" id="WP_184207155.1">
    <property type="nucleotide sequence ID" value="NZ_JACHIF010000002.1"/>
</dbReference>
<dbReference type="Proteomes" id="UP000534294">
    <property type="component" value="Unassembled WGS sequence"/>
</dbReference>
<keyword evidence="3" id="KW-1185">Reference proteome</keyword>
<reference evidence="2 3" key="1">
    <citation type="submission" date="2020-08" db="EMBL/GenBank/DDBJ databases">
        <title>Genomic Encyclopedia of Type Strains, Phase IV (KMG-IV): sequencing the most valuable type-strain genomes for metagenomic binning, comparative biology and taxonomic classification.</title>
        <authorList>
            <person name="Goeker M."/>
        </authorList>
    </citation>
    <scope>NUCLEOTIDE SEQUENCE [LARGE SCALE GENOMIC DNA]</scope>
    <source>
        <strain evidence="2 3">DSM 12251</strain>
    </source>
</reference>
<organism evidence="2 3">
    <name type="scientific">Prosthecobacter dejongeii</name>
    <dbReference type="NCBI Taxonomy" id="48465"/>
    <lineage>
        <taxon>Bacteria</taxon>
        <taxon>Pseudomonadati</taxon>
        <taxon>Verrucomicrobiota</taxon>
        <taxon>Verrucomicrobiia</taxon>
        <taxon>Verrucomicrobiales</taxon>
        <taxon>Verrucomicrobiaceae</taxon>
        <taxon>Prosthecobacter</taxon>
    </lineage>
</organism>
<keyword evidence="1" id="KW-1133">Transmembrane helix</keyword>
<accession>A0A7W7YJG5</accession>
<feature type="transmembrane region" description="Helical" evidence="1">
    <location>
        <begin position="14"/>
        <end position="36"/>
    </location>
</feature>
<evidence type="ECO:0000313" key="3">
    <source>
        <dbReference type="Proteomes" id="UP000534294"/>
    </source>
</evidence>